<dbReference type="InterPro" id="IPR045936">
    <property type="entry name" value="DUF6356"/>
</dbReference>
<protein>
    <recommendedName>
        <fullName evidence="3">Capsule biosynthesis protein</fullName>
    </recommendedName>
</protein>
<comment type="caution">
    <text evidence="1">The sequence shown here is derived from an EMBL/GenBank/DDBJ whole genome shotgun (WGS) entry which is preliminary data.</text>
</comment>
<evidence type="ECO:0008006" key="3">
    <source>
        <dbReference type="Google" id="ProtNLM"/>
    </source>
</evidence>
<dbReference type="RefSeq" id="WP_168069062.1">
    <property type="nucleotide sequence ID" value="NZ_JAATJC010000001.1"/>
</dbReference>
<organism evidence="1 2">
    <name type="scientific">Sphingomonas kaistensis</name>
    <dbReference type="NCBI Taxonomy" id="298708"/>
    <lineage>
        <taxon>Bacteria</taxon>
        <taxon>Pseudomonadati</taxon>
        <taxon>Pseudomonadota</taxon>
        <taxon>Alphaproteobacteria</taxon>
        <taxon>Sphingomonadales</taxon>
        <taxon>Sphingomonadaceae</taxon>
        <taxon>Sphingomonas</taxon>
    </lineage>
</organism>
<sequence length="81" mass="8714">MIGRLFLDHPRSLGMGWAGHGTGAVMIGLRMIGGGVACLVHAVVPALFTETAGRTVSGLHDYMMRRKADAPDPHAWPDYEI</sequence>
<dbReference type="EMBL" id="JAATJC010000001">
    <property type="protein sequence ID" value="NJC06088.1"/>
    <property type="molecule type" value="Genomic_DNA"/>
</dbReference>
<dbReference type="AlphaFoldDB" id="A0A7X5Y6H1"/>
<reference evidence="1 2" key="1">
    <citation type="submission" date="2020-03" db="EMBL/GenBank/DDBJ databases">
        <title>Genomic Encyclopedia of Type Strains, Phase IV (KMG-IV): sequencing the most valuable type-strain genomes for metagenomic binning, comparative biology and taxonomic classification.</title>
        <authorList>
            <person name="Goeker M."/>
        </authorList>
    </citation>
    <scope>NUCLEOTIDE SEQUENCE [LARGE SCALE GENOMIC DNA]</scope>
    <source>
        <strain evidence="1 2">DSM 16846</strain>
    </source>
</reference>
<dbReference type="Proteomes" id="UP000558192">
    <property type="component" value="Unassembled WGS sequence"/>
</dbReference>
<name>A0A7X5Y6H1_9SPHN</name>
<evidence type="ECO:0000313" key="1">
    <source>
        <dbReference type="EMBL" id="NJC06088.1"/>
    </source>
</evidence>
<accession>A0A7X5Y6H1</accession>
<proteinExistence type="predicted"/>
<keyword evidence="2" id="KW-1185">Reference proteome</keyword>
<dbReference type="Pfam" id="PF19883">
    <property type="entry name" value="DUF6356"/>
    <property type="match status" value="1"/>
</dbReference>
<evidence type="ECO:0000313" key="2">
    <source>
        <dbReference type="Proteomes" id="UP000558192"/>
    </source>
</evidence>
<gene>
    <name evidence="1" type="ORF">GGQ97_001881</name>
</gene>